<comment type="caution">
    <text evidence="3">The sequence shown here is derived from an EMBL/GenBank/DDBJ whole genome shotgun (WGS) entry which is preliminary data.</text>
</comment>
<dbReference type="OrthoDB" id="9797653at2"/>
<gene>
    <name evidence="3" type="ORF">RMCT_2245</name>
</gene>
<sequence>MDPARPLDGYVVVDLSTGIAGAYCTKLLADGGAEVIKVEPPQGDPMRSWSASSAGAESDAGAEVDRRAGGALFSFLAGGKRSVVAGPDDRDFVDELLSGADAVIWSRGSKLAESLPPAEIHRAHPRATVTAITPFGLDGPWAQAPATEFTLQAWSGGIVGLGRGSPDRAPVYVGGQVGEYLAGAYASAVTLAFRGRGELIDLSMLETSILGLTYYPVTYFEMLGRPWRDARRLTVPGIARAKDGLVDIGCGTAQQWFDLCAMTGHVEWIDEESELTITEQANLHADELYAWVAEQTVDEIRDLATAFRIPNAPVANGANVESLDHFQARGSFVTNPRDGFRQPGPPYRMTPPLLAGPDPAPLLGEHTEHYREECAQGRRRTRSTTVDARTGDTALPFEGLRVLDLTTFWAGPSCTHLLALLGAEVIHVESTRHPDGTRLIAGIPVTVEQWWERSPIFSGLNTNKKGITLDLQSRRGRELLGRLVQTCDVLVENFTPRVIEQIGLDFDAVQRLRPDAVMLRMPGFGLDGPWRDNPAFAYVIEAAAGVSWLTGYPDRNPYEPYSVGDPNAGIHALNGLLLALEHRRRTGQGVLVEAAMVDAALNIAAEQVIEYSAYGALLQRAGNRGPAAAPQNLYRTNEIDEFGRLDSWVAIAVTTDEQWAGLRHALGDPPWAADPSLSTAAGRRAQHDHIDEQLAAWCAERSGDQIVDTLWNAGVPVAKVMQPHRQTELPQLRHRGFFEVVGHPVNEPARHSSVPMRLAKGPDRFHRHPAPLLGQHNHEVLGSLGLTDAEIAELEAEGVIGTAPAR</sequence>
<dbReference type="InterPro" id="IPR023606">
    <property type="entry name" value="CoA-Trfase_III_dom_1_sf"/>
</dbReference>
<dbReference type="GO" id="GO:0008410">
    <property type="term" value="F:CoA-transferase activity"/>
    <property type="evidence" value="ECO:0007669"/>
    <property type="project" value="TreeGrafter"/>
</dbReference>
<dbReference type="Pfam" id="PF02515">
    <property type="entry name" value="CoA_transf_3"/>
    <property type="match status" value="2"/>
</dbReference>
<organism evidence="3 4">
    <name type="scientific">Mycolicibacterium thermoresistibile</name>
    <name type="common">Mycobacterium thermoresistibile</name>
    <dbReference type="NCBI Taxonomy" id="1797"/>
    <lineage>
        <taxon>Bacteria</taxon>
        <taxon>Bacillati</taxon>
        <taxon>Actinomycetota</taxon>
        <taxon>Actinomycetes</taxon>
        <taxon>Mycobacteriales</taxon>
        <taxon>Mycobacteriaceae</taxon>
        <taxon>Mycolicibacterium</taxon>
    </lineage>
</organism>
<dbReference type="Proteomes" id="UP000069654">
    <property type="component" value="Unassembled WGS sequence"/>
</dbReference>
<dbReference type="PANTHER" id="PTHR48207">
    <property type="entry name" value="SUCCINATE--HYDROXYMETHYLGLUTARATE COA-TRANSFERASE"/>
    <property type="match status" value="1"/>
</dbReference>
<dbReference type="SUPFAM" id="SSF89796">
    <property type="entry name" value="CoA-transferase family III (CaiB/BaiF)"/>
    <property type="match status" value="2"/>
</dbReference>
<dbReference type="InterPro" id="IPR044855">
    <property type="entry name" value="CoA-Trfase_III_dom3_sf"/>
</dbReference>
<dbReference type="InterPro" id="IPR003673">
    <property type="entry name" value="CoA-Trfase_fam_III"/>
</dbReference>
<dbReference type="AlphaFoldDB" id="A0A100XET8"/>
<keyword evidence="1" id="KW-0808">Transferase</keyword>
<dbReference type="InterPro" id="IPR050483">
    <property type="entry name" value="CoA-transferase_III_domain"/>
</dbReference>
<name>A0A100XET8_MYCTH</name>
<dbReference type="RefSeq" id="WP_003926132.1">
    <property type="nucleotide sequence ID" value="NZ_BCTB01000016.1"/>
</dbReference>
<feature type="region of interest" description="Disordered" evidence="2">
    <location>
        <begin position="39"/>
        <end position="61"/>
    </location>
</feature>
<dbReference type="EMBL" id="BCTB01000016">
    <property type="protein sequence ID" value="GAT15275.1"/>
    <property type="molecule type" value="Genomic_DNA"/>
</dbReference>
<accession>A0A100XET8</accession>
<dbReference type="STRING" id="1797.RMCT_2245"/>
<evidence type="ECO:0000313" key="4">
    <source>
        <dbReference type="Proteomes" id="UP000069654"/>
    </source>
</evidence>
<evidence type="ECO:0000256" key="2">
    <source>
        <dbReference type="SAM" id="MobiDB-lite"/>
    </source>
</evidence>
<reference evidence="4" key="2">
    <citation type="submission" date="2016-02" db="EMBL/GenBank/DDBJ databases">
        <title>Draft genome sequence of five rapidly growing Mycobacterium species.</title>
        <authorList>
            <person name="Katahira K."/>
            <person name="Gotou Y."/>
            <person name="Iida K."/>
            <person name="Ogura Y."/>
            <person name="Hayashi T."/>
        </authorList>
    </citation>
    <scope>NUCLEOTIDE SEQUENCE [LARGE SCALE GENOMIC DNA]</scope>
    <source>
        <strain evidence="4">JCM6362</strain>
    </source>
</reference>
<evidence type="ECO:0000256" key="1">
    <source>
        <dbReference type="ARBA" id="ARBA00022679"/>
    </source>
</evidence>
<protein>
    <submittedName>
        <fullName evidence="3">L-carnitine dehydratase/bile acid-inducible protein F</fullName>
    </submittedName>
</protein>
<evidence type="ECO:0000313" key="3">
    <source>
        <dbReference type="EMBL" id="GAT15275.1"/>
    </source>
</evidence>
<dbReference type="Gene3D" id="3.30.1540.10">
    <property type="entry name" value="formyl-coa transferase, domain 3"/>
    <property type="match status" value="2"/>
</dbReference>
<dbReference type="Gene3D" id="3.40.50.10540">
    <property type="entry name" value="Crotonobetainyl-coa:carnitine coa-transferase, domain 1"/>
    <property type="match status" value="2"/>
</dbReference>
<reference evidence="3 4" key="1">
    <citation type="journal article" date="2016" name="Genome Announc.">
        <title>Draft Genome Sequences of Five Rapidly Growing Mycobacterium Species, M. thermoresistibile, M. fortuitum subsp. acetamidolyticum, M. canariasense, M. brisbanense, and M. novocastrense.</title>
        <authorList>
            <person name="Katahira K."/>
            <person name="Ogura Y."/>
            <person name="Gotoh Y."/>
            <person name="Hayashi T."/>
        </authorList>
    </citation>
    <scope>NUCLEOTIDE SEQUENCE [LARGE SCALE GENOMIC DNA]</scope>
    <source>
        <strain evidence="3 4">JCM6362</strain>
    </source>
</reference>
<dbReference type="OMA" id="VENFTPR"/>
<dbReference type="PANTHER" id="PTHR48207:SF3">
    <property type="entry name" value="SUCCINATE--HYDROXYMETHYLGLUTARATE COA-TRANSFERASE"/>
    <property type="match status" value="1"/>
</dbReference>
<feature type="compositionally biased region" description="Low complexity" evidence="2">
    <location>
        <begin position="48"/>
        <end position="61"/>
    </location>
</feature>
<proteinExistence type="predicted"/>